<dbReference type="EMBL" id="JAPZBT010000006">
    <property type="protein sequence ID" value="KAJ5356218.1"/>
    <property type="molecule type" value="Genomic_DNA"/>
</dbReference>
<protein>
    <recommendedName>
        <fullName evidence="1">DDE-1 domain-containing protein</fullName>
    </recommendedName>
</protein>
<dbReference type="GO" id="GO:0003676">
    <property type="term" value="F:nucleic acid binding"/>
    <property type="evidence" value="ECO:0007669"/>
    <property type="project" value="InterPro"/>
</dbReference>
<dbReference type="GeneID" id="81467733"/>
<accession>A0A9W9REU3</accession>
<evidence type="ECO:0000313" key="2">
    <source>
        <dbReference type="EMBL" id="KAJ5356218.1"/>
    </source>
</evidence>
<reference evidence="2" key="1">
    <citation type="submission" date="2022-12" db="EMBL/GenBank/DDBJ databases">
        <authorList>
            <person name="Petersen C."/>
        </authorList>
    </citation>
    <scope>NUCLEOTIDE SEQUENCE</scope>
    <source>
        <strain evidence="2">IBT 3081</strain>
    </source>
</reference>
<gene>
    <name evidence="2" type="ORF">N7517_010827</name>
</gene>
<name>A0A9W9REU3_9EURO</name>
<reference evidence="2" key="2">
    <citation type="journal article" date="2023" name="IMA Fungus">
        <title>Comparative genomic study of the Penicillium genus elucidates a diverse pangenome and 15 lateral gene transfer events.</title>
        <authorList>
            <person name="Petersen C."/>
            <person name="Sorensen T."/>
            <person name="Nielsen M.R."/>
            <person name="Sondergaard T.E."/>
            <person name="Sorensen J.L."/>
            <person name="Fitzpatrick D.A."/>
            <person name="Frisvad J.C."/>
            <person name="Nielsen K.L."/>
        </authorList>
    </citation>
    <scope>NUCLEOTIDE SEQUENCE</scope>
    <source>
        <strain evidence="2">IBT 3081</strain>
    </source>
</reference>
<dbReference type="Proteomes" id="UP001147752">
    <property type="component" value="Unassembled WGS sequence"/>
</dbReference>
<dbReference type="InterPro" id="IPR004875">
    <property type="entry name" value="DDE_SF_endonuclease_dom"/>
</dbReference>
<dbReference type="OrthoDB" id="4324149at2759"/>
<comment type="caution">
    <text evidence="2">The sequence shown here is derived from an EMBL/GenBank/DDBJ whole genome shotgun (WGS) entry which is preliminary data.</text>
</comment>
<keyword evidence="3" id="KW-1185">Reference proteome</keyword>
<evidence type="ECO:0000313" key="3">
    <source>
        <dbReference type="Proteomes" id="UP001147752"/>
    </source>
</evidence>
<feature type="domain" description="DDE-1" evidence="1">
    <location>
        <begin position="84"/>
        <end position="200"/>
    </location>
</feature>
<organism evidence="2 3">
    <name type="scientific">Penicillium concentricum</name>
    <dbReference type="NCBI Taxonomy" id="293559"/>
    <lineage>
        <taxon>Eukaryota</taxon>
        <taxon>Fungi</taxon>
        <taxon>Dikarya</taxon>
        <taxon>Ascomycota</taxon>
        <taxon>Pezizomycotina</taxon>
        <taxon>Eurotiomycetes</taxon>
        <taxon>Eurotiomycetidae</taxon>
        <taxon>Eurotiales</taxon>
        <taxon>Aspergillaceae</taxon>
        <taxon>Penicillium</taxon>
    </lineage>
</organism>
<dbReference type="AlphaFoldDB" id="A0A9W9REU3"/>
<sequence>MSQISQLITTSVTQILNRDGNDATISKAWVDRFIKRLPDDLKPPKTRSTKKKTVSTENIYNFDDTIFQIGQGKKPRMVVTRGADPFVVIQGDHYFDEWLTYEGTPDEAVFMMNSSGQVDELAACEWLESFHRQTEDRAADGQPKLVLFRSQPQYLSFKFLNFCEQHKILPFSFPPNIGHLIQPFDGKPFQCYKQYWRSQGILFCMIDDPDDEKTVFLMDFPSIRETSFKPEVITKAFADRGIVPFDPYKVKQPL</sequence>
<evidence type="ECO:0000259" key="1">
    <source>
        <dbReference type="Pfam" id="PF03184"/>
    </source>
</evidence>
<dbReference type="Pfam" id="PF03184">
    <property type="entry name" value="DDE_1"/>
    <property type="match status" value="1"/>
</dbReference>
<dbReference type="RefSeq" id="XP_056574365.1">
    <property type="nucleotide sequence ID" value="XM_056728550.1"/>
</dbReference>
<proteinExistence type="predicted"/>